<dbReference type="PANTHER" id="PTHR22916:SF3">
    <property type="entry name" value="UDP-GLCNAC:BETAGAL BETA-1,3-N-ACETYLGLUCOSAMINYLTRANSFERASE-LIKE PROTEIN 1"/>
    <property type="match status" value="1"/>
</dbReference>
<dbReference type="OrthoDB" id="396512at2"/>
<dbReference type="InterPro" id="IPR001173">
    <property type="entry name" value="Glyco_trans_2-like"/>
</dbReference>
<keyword evidence="3" id="KW-1185">Reference proteome</keyword>
<dbReference type="Pfam" id="PF00535">
    <property type="entry name" value="Glycos_transf_2"/>
    <property type="match status" value="1"/>
</dbReference>
<evidence type="ECO:0000259" key="1">
    <source>
        <dbReference type="Pfam" id="PF00535"/>
    </source>
</evidence>
<evidence type="ECO:0000313" key="2">
    <source>
        <dbReference type="EMBL" id="PQL20402.1"/>
    </source>
</evidence>
<dbReference type="EMBL" id="PPDB01000003">
    <property type="protein sequence ID" value="PQL20402.1"/>
    <property type="molecule type" value="Genomic_DNA"/>
</dbReference>
<dbReference type="STRING" id="1298594.GCA_001312465_01884"/>
<dbReference type="AlphaFoldDB" id="A0A2S7ZAW6"/>
<accession>A0A2S7ZAW6</accession>
<dbReference type="Proteomes" id="UP000237916">
    <property type="component" value="Unassembled WGS sequence"/>
</dbReference>
<evidence type="ECO:0000313" key="3">
    <source>
        <dbReference type="Proteomes" id="UP000237916"/>
    </source>
</evidence>
<gene>
    <name evidence="2" type="ORF">VEHSUH05_04875</name>
</gene>
<dbReference type="RefSeq" id="WP_105090900.1">
    <property type="nucleotide sequence ID" value="NZ_PPDB01000003.1"/>
</dbReference>
<comment type="caution">
    <text evidence="2">The sequence shown here is derived from an EMBL/GenBank/DDBJ whole genome shotgun (WGS) entry which is preliminary data.</text>
</comment>
<organism evidence="2 3">
    <name type="scientific">Veillonella denticariosi JCM 15641</name>
    <dbReference type="NCBI Taxonomy" id="1298594"/>
    <lineage>
        <taxon>Bacteria</taxon>
        <taxon>Bacillati</taxon>
        <taxon>Bacillota</taxon>
        <taxon>Negativicutes</taxon>
        <taxon>Veillonellales</taxon>
        <taxon>Veillonellaceae</taxon>
        <taxon>Veillonella</taxon>
    </lineage>
</organism>
<feature type="domain" description="Glycosyltransferase 2-like" evidence="1">
    <location>
        <begin position="7"/>
        <end position="114"/>
    </location>
</feature>
<name>A0A2S7ZAW6_9FIRM</name>
<sequence length="353" mass="41407">MMNPVVSIIVAAYNAETTIERLVQSVYSQTVDRSQYELIIIDDGSTDRTGEILDALVSTYPDMTVVIRHISNGGVCEARNQGLLLARGEFVTFMDSDDYYGENILQSFFDYRQRYPQVEIWKYGAIEHYIEHNLSIRDKINDVVPFISESKTDILRMVLEMEYIPLFGYVWNGFYRRSIITAHNIRFSERYIMEDFMFSFEYLTQAKSMGTIPDVYYHYILDFDKSSLSKKRESKYYEMYRLKVQTIYEYMQTADIDDNACFQLLSRLYVKYMYSSLERMGASIFETYKWLQLLWRDSLFKAMQKHMCSGLSLIGVLSVLLKYRCTAAVILCTEGISFVRHRCKGLFAKIKSS</sequence>
<dbReference type="GO" id="GO:0016758">
    <property type="term" value="F:hexosyltransferase activity"/>
    <property type="evidence" value="ECO:0007669"/>
    <property type="project" value="UniProtKB-ARBA"/>
</dbReference>
<dbReference type="SUPFAM" id="SSF53448">
    <property type="entry name" value="Nucleotide-diphospho-sugar transferases"/>
    <property type="match status" value="1"/>
</dbReference>
<protein>
    <recommendedName>
        <fullName evidence="1">Glycosyltransferase 2-like domain-containing protein</fullName>
    </recommendedName>
</protein>
<dbReference type="PANTHER" id="PTHR22916">
    <property type="entry name" value="GLYCOSYLTRANSFERASE"/>
    <property type="match status" value="1"/>
</dbReference>
<dbReference type="InterPro" id="IPR029044">
    <property type="entry name" value="Nucleotide-diphossugar_trans"/>
</dbReference>
<reference evidence="2 3" key="1">
    <citation type="submission" date="2018-01" db="EMBL/GenBank/DDBJ databases">
        <title>Draft genome sequences of clinical isolates and type strains of oral Veillonella including Veillonella infantum sp., nov.</title>
        <authorList>
            <person name="Mashima I."/>
            <person name="Liao Y.-C."/>
            <person name="Sabharwal A."/>
            <person name="Haase E.M."/>
            <person name="Nakazawa F."/>
            <person name="Scannapieco F.A."/>
        </authorList>
    </citation>
    <scope>NUCLEOTIDE SEQUENCE [LARGE SCALE GENOMIC DNA]</scope>
    <source>
        <strain evidence="2 3">JCM 15641</strain>
    </source>
</reference>
<proteinExistence type="predicted"/>
<dbReference type="Gene3D" id="3.90.550.10">
    <property type="entry name" value="Spore Coat Polysaccharide Biosynthesis Protein SpsA, Chain A"/>
    <property type="match status" value="1"/>
</dbReference>
<dbReference type="CDD" id="cd00761">
    <property type="entry name" value="Glyco_tranf_GTA_type"/>
    <property type="match status" value="1"/>
</dbReference>